<dbReference type="SUPFAM" id="SSF103657">
    <property type="entry name" value="BAR/IMD domain-like"/>
    <property type="match status" value="1"/>
</dbReference>
<name>A0A2C5XEX9_9HYPO</name>
<feature type="compositionally biased region" description="Polar residues" evidence="1">
    <location>
        <begin position="309"/>
        <end position="329"/>
    </location>
</feature>
<evidence type="ECO:0000259" key="2">
    <source>
        <dbReference type="PROSITE" id="PS51021"/>
    </source>
</evidence>
<feature type="compositionally biased region" description="Pro residues" evidence="1">
    <location>
        <begin position="380"/>
        <end position="400"/>
    </location>
</feature>
<feature type="domain" description="BAR" evidence="2">
    <location>
        <begin position="15"/>
        <end position="238"/>
    </location>
</feature>
<evidence type="ECO:0000313" key="3">
    <source>
        <dbReference type="EMBL" id="PHH60128.1"/>
    </source>
</evidence>
<dbReference type="InterPro" id="IPR051661">
    <property type="entry name" value="Actin_filament_regulator"/>
</dbReference>
<feature type="compositionally biased region" description="Polar residues" evidence="1">
    <location>
        <begin position="357"/>
        <end position="366"/>
    </location>
</feature>
<feature type="region of interest" description="Disordered" evidence="1">
    <location>
        <begin position="243"/>
        <end position="408"/>
    </location>
</feature>
<reference evidence="3 4" key="1">
    <citation type="submission" date="2017-06" db="EMBL/GenBank/DDBJ databases">
        <title>Ant-infecting Ophiocordyceps genomes reveal a high diversity of potential behavioral manipulation genes and a possible major role for enterotoxins.</title>
        <authorList>
            <person name="De Bekker C."/>
            <person name="Evans H.C."/>
            <person name="Brachmann A."/>
            <person name="Hughes D.P."/>
        </authorList>
    </citation>
    <scope>NUCLEOTIDE SEQUENCE [LARGE SCALE GENOMIC DNA]</scope>
    <source>
        <strain evidence="3 4">Map64</strain>
    </source>
</reference>
<proteinExistence type="predicted"/>
<feature type="compositionally biased region" description="Pro residues" evidence="1">
    <location>
        <begin position="285"/>
        <end position="295"/>
    </location>
</feature>
<dbReference type="InterPro" id="IPR004148">
    <property type="entry name" value="BAR_dom"/>
</dbReference>
<dbReference type="Gene3D" id="1.20.1270.60">
    <property type="entry name" value="Arfaptin homology (AH) domain/BAR domain"/>
    <property type="match status" value="1"/>
</dbReference>
<evidence type="ECO:0000256" key="1">
    <source>
        <dbReference type="SAM" id="MobiDB-lite"/>
    </source>
</evidence>
<dbReference type="GO" id="GO:0005737">
    <property type="term" value="C:cytoplasm"/>
    <property type="evidence" value="ECO:0007669"/>
    <property type="project" value="InterPro"/>
</dbReference>
<dbReference type="InterPro" id="IPR027267">
    <property type="entry name" value="AH/BAR_dom_sf"/>
</dbReference>
<comment type="caution">
    <text evidence="3">The sequence shown here is derived from an EMBL/GenBank/DDBJ whole genome shotgun (WGS) entry which is preliminary data.</text>
</comment>
<evidence type="ECO:0000313" key="4">
    <source>
        <dbReference type="Proteomes" id="UP000226192"/>
    </source>
</evidence>
<dbReference type="SMART" id="SM00721">
    <property type="entry name" value="BAR"/>
    <property type="match status" value="1"/>
</dbReference>
<dbReference type="AlphaFoldDB" id="A0A2C5XEX9"/>
<dbReference type="STRING" id="1399860.A0A2C5XEX9"/>
<protein>
    <recommendedName>
        <fullName evidence="2">BAR domain-containing protein</fullName>
    </recommendedName>
</protein>
<gene>
    <name evidence="3" type="ORF">CDD81_2086</name>
</gene>
<dbReference type="EMBL" id="NJET01000162">
    <property type="protein sequence ID" value="PHH60128.1"/>
    <property type="molecule type" value="Genomic_DNA"/>
</dbReference>
<sequence>MSLTKKIDRARQWAGEKMGAEARTSQSDEFQMLEAEMGSRQNGMENLQKSAGVYFKWASRRCDAIDDKTRCHPQGLLGRSMAAHAKDFEHGSEFGTCLTHVGRVNERIADLHTSYTDDVNSSWLLHLERSVAMMKEYQTARKKLENRRLAYDASLAKMHKSKRDDFRVEDEMRVCKSKFDDSTEDVLRRMQDIKDAEADNVAAITSLLDAELAYHEQAAEELRRTRQTLVDVTPMATSDAVQDDIYVGRARRSPTQYSRDSAHEDTASTSQRMPPRRFPGSQALPAPPPPPPPSTRPSVVRAATLGVRNASNTGTTVRIPSITRNTTDMASHGTRVDDLTDDESIGSDGASPGWGNRSVSSATSHDSLARINSAPGVKKAPPPPPPPFNRAKKPPPPPVPMRRANMGY</sequence>
<dbReference type="Proteomes" id="UP000226192">
    <property type="component" value="Unassembled WGS sequence"/>
</dbReference>
<dbReference type="OrthoDB" id="14167at2759"/>
<dbReference type="Pfam" id="PF03114">
    <property type="entry name" value="BAR"/>
    <property type="match status" value="1"/>
</dbReference>
<dbReference type="PANTHER" id="PTHR47102:SF2">
    <property type="entry name" value="PROTEIN BNI1"/>
    <property type="match status" value="1"/>
</dbReference>
<dbReference type="PROSITE" id="PS51021">
    <property type="entry name" value="BAR"/>
    <property type="match status" value="1"/>
</dbReference>
<accession>A0A2C5XEX9</accession>
<organism evidence="3 4">
    <name type="scientific">Ophiocordyceps australis</name>
    <dbReference type="NCBI Taxonomy" id="1399860"/>
    <lineage>
        <taxon>Eukaryota</taxon>
        <taxon>Fungi</taxon>
        <taxon>Dikarya</taxon>
        <taxon>Ascomycota</taxon>
        <taxon>Pezizomycotina</taxon>
        <taxon>Sordariomycetes</taxon>
        <taxon>Hypocreomycetidae</taxon>
        <taxon>Hypocreales</taxon>
        <taxon>Ophiocordycipitaceae</taxon>
        <taxon>Ophiocordyceps</taxon>
    </lineage>
</organism>
<dbReference type="PANTHER" id="PTHR47102">
    <property type="entry name" value="PROTEIN BNI1"/>
    <property type="match status" value="1"/>
</dbReference>
<keyword evidence="4" id="KW-1185">Reference proteome</keyword>